<evidence type="ECO:0000313" key="2">
    <source>
        <dbReference type="EMBL" id="UOQ84710.1"/>
    </source>
</evidence>
<dbReference type="EMBL" id="CP095071">
    <property type="protein sequence ID" value="UOQ84710.1"/>
    <property type="molecule type" value="Genomic_DNA"/>
</dbReference>
<accession>A0ABY4GL71</accession>
<dbReference type="Proteomes" id="UP000831537">
    <property type="component" value="Chromosome"/>
</dbReference>
<gene>
    <name evidence="2" type="ORF">MUN87_18935</name>
</gene>
<proteinExistence type="predicted"/>
<dbReference type="RefSeq" id="WP_244742845.1">
    <property type="nucleotide sequence ID" value="NZ_CP095071.1"/>
</dbReference>
<organism evidence="2 3">
    <name type="scientific">Gracilibacillus salinarum</name>
    <dbReference type="NCBI Taxonomy" id="2932255"/>
    <lineage>
        <taxon>Bacteria</taxon>
        <taxon>Bacillati</taxon>
        <taxon>Bacillota</taxon>
        <taxon>Bacilli</taxon>
        <taxon>Bacillales</taxon>
        <taxon>Bacillaceae</taxon>
        <taxon>Gracilibacillus</taxon>
    </lineage>
</organism>
<keyword evidence="3" id="KW-1185">Reference proteome</keyword>
<name>A0ABY4GL71_9BACI</name>
<evidence type="ECO:0000313" key="3">
    <source>
        <dbReference type="Proteomes" id="UP000831537"/>
    </source>
</evidence>
<keyword evidence="1" id="KW-1133">Transmembrane helix</keyword>
<keyword evidence="1" id="KW-0472">Membrane</keyword>
<protein>
    <submittedName>
        <fullName evidence="2">Uncharacterized protein</fullName>
    </submittedName>
</protein>
<reference evidence="2 3" key="1">
    <citation type="submission" date="2022-04" db="EMBL/GenBank/DDBJ databases">
        <title>Gracilibacillus sp. isolated from saltern.</title>
        <authorList>
            <person name="Won M."/>
            <person name="Lee C.-M."/>
            <person name="Woen H.-Y."/>
            <person name="Kwon S.-W."/>
        </authorList>
    </citation>
    <scope>NUCLEOTIDE SEQUENCE [LARGE SCALE GENOMIC DNA]</scope>
    <source>
        <strain evidence="2 3">SSPM10-3</strain>
    </source>
</reference>
<feature type="transmembrane region" description="Helical" evidence="1">
    <location>
        <begin position="30"/>
        <end position="52"/>
    </location>
</feature>
<evidence type="ECO:0000256" key="1">
    <source>
        <dbReference type="SAM" id="Phobius"/>
    </source>
</evidence>
<sequence length="143" mass="17000">MNYTAKMPSDVQVLNTVLMFFLILMNDHVILDYFIIILFLFSLLSFFLKYTLSIDEDALLYKIHIFTIPIYKKVMQSNQIVSMKCKRVGWAKKCVVVQTNKGLNVRIINFYPMEIYKDLINYADQRDIPVLKSKDYLILERKR</sequence>
<keyword evidence="1" id="KW-0812">Transmembrane</keyword>